<proteinExistence type="inferred from homology"/>
<dbReference type="PANTHER" id="PTHR42760:SF133">
    <property type="entry name" value="3-OXOACYL-[ACYL-CARRIER-PROTEIN] REDUCTASE"/>
    <property type="match status" value="1"/>
</dbReference>
<gene>
    <name evidence="3" type="ORF">E2I14_18215</name>
</gene>
<dbReference type="GO" id="GO:0016616">
    <property type="term" value="F:oxidoreductase activity, acting on the CH-OH group of donors, NAD or NADP as acceptor"/>
    <property type="evidence" value="ECO:0007669"/>
    <property type="project" value="TreeGrafter"/>
</dbReference>
<dbReference type="Pfam" id="PF13561">
    <property type="entry name" value="adh_short_C2"/>
    <property type="match status" value="1"/>
</dbReference>
<evidence type="ECO:0000313" key="3">
    <source>
        <dbReference type="EMBL" id="TDK60467.1"/>
    </source>
</evidence>
<dbReference type="CDD" id="cd05233">
    <property type="entry name" value="SDR_c"/>
    <property type="match status" value="1"/>
</dbReference>
<dbReference type="EMBL" id="SMYL01000017">
    <property type="protein sequence ID" value="TDK60467.1"/>
    <property type="molecule type" value="Genomic_DNA"/>
</dbReference>
<sequence length="253" mass="25742">MTANLAGRRALVTGAASGIGYATAEMLARCGATVALNDLATNPALEPAVQKLTSQGLKVIAAPGNVGDPDDVIRMMNAAVNAIGGLDYLINNAATPGTRLSIPPADMDIQGEVFWDKLLDVNLLGPYRCIRAAKKYLKLSGGAVVNVASTAAFGGGGSSTAYATTKAGLVLMTRELAKGLGPEIRVNAIAPGWVTGTNWDCSWAPEEAAAAAKALPLGRVGEPGDFAEVILFLCASGGYITGQTIIVDGGLLA</sequence>
<dbReference type="PANTHER" id="PTHR42760">
    <property type="entry name" value="SHORT-CHAIN DEHYDROGENASES/REDUCTASES FAMILY MEMBER"/>
    <property type="match status" value="1"/>
</dbReference>
<name>A0A4R5VQE3_9BURK</name>
<keyword evidence="4" id="KW-1185">Reference proteome</keyword>
<evidence type="ECO:0000256" key="1">
    <source>
        <dbReference type="ARBA" id="ARBA00006484"/>
    </source>
</evidence>
<dbReference type="Gene3D" id="3.40.50.720">
    <property type="entry name" value="NAD(P)-binding Rossmann-like Domain"/>
    <property type="match status" value="1"/>
</dbReference>
<protein>
    <submittedName>
        <fullName evidence="3">SDR family oxidoreductase</fullName>
    </submittedName>
</protein>
<comment type="caution">
    <text evidence="3">The sequence shown here is derived from an EMBL/GenBank/DDBJ whole genome shotgun (WGS) entry which is preliminary data.</text>
</comment>
<dbReference type="AlphaFoldDB" id="A0A4R5VQE3"/>
<dbReference type="FunFam" id="3.40.50.720:FF:000084">
    <property type="entry name" value="Short-chain dehydrogenase reductase"/>
    <property type="match status" value="1"/>
</dbReference>
<dbReference type="Proteomes" id="UP000294829">
    <property type="component" value="Unassembled WGS sequence"/>
</dbReference>
<dbReference type="InterPro" id="IPR002347">
    <property type="entry name" value="SDR_fam"/>
</dbReference>
<dbReference type="SUPFAM" id="SSF51735">
    <property type="entry name" value="NAD(P)-binding Rossmann-fold domains"/>
    <property type="match status" value="1"/>
</dbReference>
<organism evidence="3 4">
    <name type="scientific">Sapientia aquatica</name>
    <dbReference type="NCBI Taxonomy" id="1549640"/>
    <lineage>
        <taxon>Bacteria</taxon>
        <taxon>Pseudomonadati</taxon>
        <taxon>Pseudomonadota</taxon>
        <taxon>Betaproteobacteria</taxon>
        <taxon>Burkholderiales</taxon>
        <taxon>Oxalobacteraceae</taxon>
        <taxon>Sapientia</taxon>
    </lineage>
</organism>
<dbReference type="InterPro" id="IPR036291">
    <property type="entry name" value="NAD(P)-bd_dom_sf"/>
</dbReference>
<evidence type="ECO:0000313" key="4">
    <source>
        <dbReference type="Proteomes" id="UP000294829"/>
    </source>
</evidence>
<dbReference type="OrthoDB" id="9793499at2"/>
<keyword evidence="2" id="KW-0560">Oxidoreductase</keyword>
<comment type="similarity">
    <text evidence="1">Belongs to the short-chain dehydrogenases/reductases (SDR) family.</text>
</comment>
<dbReference type="PRINTS" id="PR00081">
    <property type="entry name" value="GDHRDH"/>
</dbReference>
<evidence type="ECO:0000256" key="2">
    <source>
        <dbReference type="ARBA" id="ARBA00023002"/>
    </source>
</evidence>
<dbReference type="PRINTS" id="PR00080">
    <property type="entry name" value="SDRFAMILY"/>
</dbReference>
<reference evidence="3 4" key="1">
    <citation type="submission" date="2019-03" db="EMBL/GenBank/DDBJ databases">
        <title>Sapientia aquatica gen. nov., sp. nov., isolated from a crater lake.</title>
        <authorList>
            <person name="Felfoldi T."/>
            <person name="Szabo A."/>
            <person name="Toth E."/>
            <person name="Schumann P."/>
            <person name="Keki Z."/>
            <person name="Marialigeti K."/>
            <person name="Mathe I."/>
        </authorList>
    </citation>
    <scope>NUCLEOTIDE SEQUENCE [LARGE SCALE GENOMIC DNA]</scope>
    <source>
        <strain evidence="3 4">SA-152</strain>
    </source>
</reference>
<dbReference type="InterPro" id="IPR020904">
    <property type="entry name" value="Sc_DH/Rdtase_CS"/>
</dbReference>
<dbReference type="PROSITE" id="PS00061">
    <property type="entry name" value="ADH_SHORT"/>
    <property type="match status" value="1"/>
</dbReference>
<accession>A0A4R5VQE3</accession>